<keyword evidence="5" id="KW-1185">Reference proteome</keyword>
<evidence type="ECO:0000256" key="2">
    <source>
        <dbReference type="SAM" id="SignalP"/>
    </source>
</evidence>
<sequence>MRRYWTGVSSLLCLSALATGGVPFTAAALDSSPGESATCRAVTLVKGIAAGGASSFPDYDLQAPTVLGRTAFFAANDGVSGLELWKSRGGETDTERVADVFPGSMGSEPRSLTVVGNSLFFTAKGESQGRELWKTDGTAEGTVLVKDIRSGPEDSGVTSLMALGGTLFFVADDGVHGPELWKSDGTPDGTVLVEDLVPGPQGAGITSLAVLRDAIYFAADGGPHDAELWKSDGTEAGTERVATVRVIESDPAEQVLHGLTVAGDTLYFFAGSSFATQWDLWKSDGSGPGTVRVRSLGRSAADYEAGPVSLTSVGGQIFFVSGAGGSLWRSDGTAEGTSIIKQSSDARFLTNLNGQLLFTAWDDASGFELWRSDGTVAGTVVVEDIRPGRDSSAPFWLTVVDGKVVFSAQTEEAGRELWISDGTREGTALLHDIVPGPGSSEPSRLTVVGPRVFFVTDDGTSGAEPWVLNDCTPPELSCPAEMLVEARGPMGAPVTYGLATASDNKPGSPTVSYNKASGTDFPLGNTSVVATATDESGNVSSCSFQVKVRDSTAPRLTCPRNMEVWRKFRYGAPVNYVADAADAVSKPAISYEPAPGSDFIVGTTQVRVTATDAAGNTSRCSFDVKVRREYDPQTNSGCGCGAASPGVLSGWALLTAVSMLARRRRRSSGKE</sequence>
<dbReference type="RefSeq" id="WP_267536421.1">
    <property type="nucleotide sequence ID" value="NZ_JAPNKA010000001.1"/>
</dbReference>
<dbReference type="NCBIfam" id="TIGR03382">
    <property type="entry name" value="GC_trans_RRR"/>
    <property type="match status" value="1"/>
</dbReference>
<dbReference type="PANTHER" id="PTHR24273">
    <property type="entry name" value="FI04643P-RELATED"/>
    <property type="match status" value="1"/>
</dbReference>
<dbReference type="EMBL" id="JAPNKA010000001">
    <property type="protein sequence ID" value="MCY1077600.1"/>
    <property type="molecule type" value="Genomic_DNA"/>
</dbReference>
<dbReference type="NCBIfam" id="TIGR03901">
    <property type="entry name" value="MYXO-CTERM"/>
    <property type="match status" value="1"/>
</dbReference>
<organism evidence="4 5">
    <name type="scientific">Archangium lansingense</name>
    <dbReference type="NCBI Taxonomy" id="2995310"/>
    <lineage>
        <taxon>Bacteria</taxon>
        <taxon>Pseudomonadati</taxon>
        <taxon>Myxococcota</taxon>
        <taxon>Myxococcia</taxon>
        <taxon>Myxococcales</taxon>
        <taxon>Cystobacterineae</taxon>
        <taxon>Archangiaceae</taxon>
        <taxon>Archangium</taxon>
    </lineage>
</organism>
<keyword evidence="1" id="KW-0677">Repeat</keyword>
<dbReference type="SUPFAM" id="SSF50956">
    <property type="entry name" value="Thermostable phytase (3-phytase)"/>
    <property type="match status" value="1"/>
</dbReference>
<protein>
    <submittedName>
        <fullName evidence="4">HYR domain-containing protein</fullName>
    </submittedName>
</protein>
<feature type="domain" description="HYR" evidence="3">
    <location>
        <begin position="551"/>
        <end position="628"/>
    </location>
</feature>
<dbReference type="Pfam" id="PF02494">
    <property type="entry name" value="HYR"/>
    <property type="match status" value="2"/>
</dbReference>
<evidence type="ECO:0000313" key="4">
    <source>
        <dbReference type="EMBL" id="MCY1077600.1"/>
    </source>
</evidence>
<evidence type="ECO:0000259" key="3">
    <source>
        <dbReference type="PROSITE" id="PS50825"/>
    </source>
</evidence>
<name>A0ABT4A7G7_9BACT</name>
<feature type="signal peptide" evidence="2">
    <location>
        <begin position="1"/>
        <end position="20"/>
    </location>
</feature>
<dbReference type="InterPro" id="IPR003410">
    <property type="entry name" value="HYR_dom"/>
</dbReference>
<dbReference type="NCBIfam" id="TIGR04534">
    <property type="entry name" value="ELWxxDGT_rpt"/>
    <property type="match status" value="3"/>
</dbReference>
<dbReference type="PANTHER" id="PTHR24273:SF32">
    <property type="entry name" value="HYALIN"/>
    <property type="match status" value="1"/>
</dbReference>
<feature type="domain" description="HYR" evidence="3">
    <location>
        <begin position="469"/>
        <end position="550"/>
    </location>
</feature>
<dbReference type="InterPro" id="IPR030916">
    <property type="entry name" value="ELWxxDGT_rpt"/>
</dbReference>
<comment type="caution">
    <text evidence="4">The sequence shown here is derived from an EMBL/GenBank/DDBJ whole genome shotgun (WGS) entry which is preliminary data.</text>
</comment>
<evidence type="ECO:0000313" key="5">
    <source>
        <dbReference type="Proteomes" id="UP001207654"/>
    </source>
</evidence>
<dbReference type="InterPro" id="IPR024038">
    <property type="entry name" value="MYXO-CTERM"/>
</dbReference>
<feature type="chain" id="PRO_5046035912" evidence="2">
    <location>
        <begin position="21"/>
        <end position="671"/>
    </location>
</feature>
<reference evidence="4 5" key="1">
    <citation type="submission" date="2022-11" db="EMBL/GenBank/DDBJ databases">
        <title>Minimal conservation of predation-associated metabolite biosynthetic gene clusters underscores biosynthetic potential of Myxococcota including descriptions for ten novel species: Archangium lansinium sp. nov., Myxococcus landrumus sp. nov., Nannocystis bai.</title>
        <authorList>
            <person name="Ahearne A."/>
            <person name="Stevens C."/>
            <person name="Phillips K."/>
        </authorList>
    </citation>
    <scope>NUCLEOTIDE SEQUENCE [LARGE SCALE GENOMIC DNA]</scope>
    <source>
        <strain evidence="4 5">MIWBW</strain>
    </source>
</reference>
<proteinExistence type="predicted"/>
<dbReference type="Proteomes" id="UP001207654">
    <property type="component" value="Unassembled WGS sequence"/>
</dbReference>
<dbReference type="InterPro" id="IPR017756">
    <property type="entry name" value="TM_Gly-Cys-Arg_CS"/>
</dbReference>
<evidence type="ECO:0000256" key="1">
    <source>
        <dbReference type="ARBA" id="ARBA00022737"/>
    </source>
</evidence>
<accession>A0ABT4A7G7</accession>
<dbReference type="PROSITE" id="PS50825">
    <property type="entry name" value="HYR"/>
    <property type="match status" value="2"/>
</dbReference>
<keyword evidence="2" id="KW-0732">Signal</keyword>
<gene>
    <name evidence="4" type="ORF">OV287_24315</name>
</gene>